<evidence type="ECO:0000313" key="5">
    <source>
        <dbReference type="Proteomes" id="UP000321769"/>
    </source>
</evidence>
<feature type="compositionally biased region" description="Basic and acidic residues" evidence="1">
    <location>
        <begin position="160"/>
        <end position="183"/>
    </location>
</feature>
<name>A0A512HXT1_9ACTN</name>
<feature type="transmembrane region" description="Helical" evidence="2">
    <location>
        <begin position="191"/>
        <end position="214"/>
    </location>
</feature>
<protein>
    <recommendedName>
        <fullName evidence="6">DUF4430 domain-containing protein</fullName>
    </recommendedName>
</protein>
<evidence type="ECO:0000313" key="4">
    <source>
        <dbReference type="EMBL" id="GEO90234.1"/>
    </source>
</evidence>
<keyword evidence="2" id="KW-0812">Transmembrane</keyword>
<dbReference type="RefSeq" id="WP_146828097.1">
    <property type="nucleotide sequence ID" value="NZ_BAAAYQ010000005.1"/>
</dbReference>
<proteinExistence type="predicted"/>
<dbReference type="AlphaFoldDB" id="A0A512HXT1"/>
<evidence type="ECO:0000256" key="3">
    <source>
        <dbReference type="SAM" id="SignalP"/>
    </source>
</evidence>
<feature type="signal peptide" evidence="3">
    <location>
        <begin position="1"/>
        <end position="27"/>
    </location>
</feature>
<evidence type="ECO:0000256" key="2">
    <source>
        <dbReference type="SAM" id="Phobius"/>
    </source>
</evidence>
<organism evidence="4 5">
    <name type="scientific">Aeromicrobium flavum</name>
    <dbReference type="NCBI Taxonomy" id="416568"/>
    <lineage>
        <taxon>Bacteria</taxon>
        <taxon>Bacillati</taxon>
        <taxon>Actinomycetota</taxon>
        <taxon>Actinomycetes</taxon>
        <taxon>Propionibacteriales</taxon>
        <taxon>Nocardioidaceae</taxon>
        <taxon>Aeromicrobium</taxon>
    </lineage>
</organism>
<feature type="region of interest" description="Disordered" evidence="1">
    <location>
        <begin position="160"/>
        <end position="186"/>
    </location>
</feature>
<dbReference type="OrthoDB" id="4401005at2"/>
<evidence type="ECO:0000256" key="1">
    <source>
        <dbReference type="SAM" id="MobiDB-lite"/>
    </source>
</evidence>
<feature type="chain" id="PRO_5021723449" description="DUF4430 domain-containing protein" evidence="3">
    <location>
        <begin position="28"/>
        <end position="219"/>
    </location>
</feature>
<keyword evidence="2" id="KW-0472">Membrane</keyword>
<keyword evidence="5" id="KW-1185">Reference proteome</keyword>
<sequence length="219" mass="22731">MKSLLARLAAITLLSAAVAVVPSAATAHETCDSPEDVPIVLEFGSLEGEDRILCAQHSVGKTGLEALQEAGIQTADTSGSPAMVCRIEGQPTPAQEKCGNALNGPGYWAFMVAKEGQPWDYAAVGLQEYELAEGDYVALKHHLMADGENVEVAARADAATRADAEVAGHGEETSKDEHAGGDHADDDDSSFAAVALPIAIVAALLVAVAAFVVARRRRA</sequence>
<reference evidence="4 5" key="1">
    <citation type="submission" date="2019-07" db="EMBL/GenBank/DDBJ databases">
        <title>Whole genome shotgun sequence of Aeromicrobium flavum NBRC 107625.</title>
        <authorList>
            <person name="Hosoyama A."/>
            <person name="Uohara A."/>
            <person name="Ohji S."/>
            <person name="Ichikawa N."/>
        </authorList>
    </citation>
    <scope>NUCLEOTIDE SEQUENCE [LARGE SCALE GENOMIC DNA]</scope>
    <source>
        <strain evidence="4 5">NBRC 107625</strain>
    </source>
</reference>
<gene>
    <name evidence="4" type="ORF">AFL01nite_25610</name>
</gene>
<comment type="caution">
    <text evidence="4">The sequence shown here is derived from an EMBL/GenBank/DDBJ whole genome shotgun (WGS) entry which is preliminary data.</text>
</comment>
<accession>A0A512HXT1</accession>
<dbReference type="EMBL" id="BJZQ01000015">
    <property type="protein sequence ID" value="GEO90234.1"/>
    <property type="molecule type" value="Genomic_DNA"/>
</dbReference>
<keyword evidence="2" id="KW-1133">Transmembrane helix</keyword>
<keyword evidence="3" id="KW-0732">Signal</keyword>
<dbReference type="Proteomes" id="UP000321769">
    <property type="component" value="Unassembled WGS sequence"/>
</dbReference>
<evidence type="ECO:0008006" key="6">
    <source>
        <dbReference type="Google" id="ProtNLM"/>
    </source>
</evidence>